<dbReference type="OMA" id="HAASECK"/>
<gene>
    <name evidence="2" type="ORF">AMTR_s00152p00028220</name>
</gene>
<dbReference type="GO" id="GO:0005886">
    <property type="term" value="C:plasma membrane"/>
    <property type="evidence" value="ECO:0000318"/>
    <property type="project" value="GO_Central"/>
</dbReference>
<dbReference type="SUPFAM" id="SSF56112">
    <property type="entry name" value="Protein kinase-like (PK-like)"/>
    <property type="match status" value="1"/>
</dbReference>
<protein>
    <recommendedName>
        <fullName evidence="1">Protein kinase domain-containing protein</fullName>
    </recommendedName>
</protein>
<feature type="domain" description="Protein kinase" evidence="1">
    <location>
        <begin position="165"/>
        <end position="443"/>
    </location>
</feature>
<dbReference type="InterPro" id="IPR046958">
    <property type="entry name" value="RBK1/2/STUNTED"/>
</dbReference>
<dbReference type="Gene3D" id="3.30.200.20">
    <property type="entry name" value="Phosphorylase Kinase, domain 1"/>
    <property type="match status" value="1"/>
</dbReference>
<reference evidence="3" key="1">
    <citation type="journal article" date="2013" name="Science">
        <title>The Amborella genome and the evolution of flowering plants.</title>
        <authorList>
            <consortium name="Amborella Genome Project"/>
        </authorList>
    </citation>
    <scope>NUCLEOTIDE SEQUENCE [LARGE SCALE GENOMIC DNA]</scope>
</reference>
<dbReference type="EMBL" id="KI393323">
    <property type="protein sequence ID" value="ERN08481.1"/>
    <property type="molecule type" value="Genomic_DNA"/>
</dbReference>
<dbReference type="PROSITE" id="PS50011">
    <property type="entry name" value="PROTEIN_KINASE_DOM"/>
    <property type="match status" value="1"/>
</dbReference>
<dbReference type="InterPro" id="IPR000719">
    <property type="entry name" value="Prot_kinase_dom"/>
</dbReference>
<dbReference type="FunFam" id="1.10.510.10:FF:000284">
    <property type="entry name" value="Putative receptor-like serine/threonine-protein kinase"/>
    <property type="match status" value="1"/>
</dbReference>
<dbReference type="GO" id="GO:0010476">
    <property type="term" value="P:gibberellin mediated signaling pathway"/>
    <property type="evidence" value="ECO:0000318"/>
    <property type="project" value="GO_Central"/>
</dbReference>
<dbReference type="Proteomes" id="UP000017836">
    <property type="component" value="Unassembled WGS sequence"/>
</dbReference>
<name>W1PLC5_AMBTC</name>
<dbReference type="Gene3D" id="1.10.510.10">
    <property type="entry name" value="Transferase(Phosphotransferase) domain 1"/>
    <property type="match status" value="1"/>
</dbReference>
<keyword evidence="3" id="KW-1185">Reference proteome</keyword>
<dbReference type="Pfam" id="PF00069">
    <property type="entry name" value="Pkinase"/>
    <property type="match status" value="1"/>
</dbReference>
<dbReference type="PROSITE" id="PS00108">
    <property type="entry name" value="PROTEIN_KINASE_ST"/>
    <property type="match status" value="1"/>
</dbReference>
<dbReference type="PANTHER" id="PTHR47987">
    <property type="entry name" value="OS08G0249100 PROTEIN"/>
    <property type="match status" value="1"/>
</dbReference>
<dbReference type="Gramene" id="ERN08481">
    <property type="protein sequence ID" value="ERN08481"/>
    <property type="gene ID" value="AMTR_s00152p00028220"/>
</dbReference>
<dbReference type="KEGG" id="atr:18436614"/>
<evidence type="ECO:0000259" key="1">
    <source>
        <dbReference type="PROSITE" id="PS50011"/>
    </source>
</evidence>
<proteinExistence type="predicted"/>
<accession>W1PLC5</accession>
<dbReference type="GO" id="GO:0005524">
    <property type="term" value="F:ATP binding"/>
    <property type="evidence" value="ECO:0007669"/>
    <property type="project" value="InterPro"/>
</dbReference>
<dbReference type="FunFam" id="3.30.200.20:FF:000268">
    <property type="entry name" value="probable receptor-like serine/threonine-protein kinase At5g57670"/>
    <property type="match status" value="1"/>
</dbReference>
<dbReference type="InterPro" id="IPR011009">
    <property type="entry name" value="Kinase-like_dom_sf"/>
</dbReference>
<dbReference type="AlphaFoldDB" id="W1PLC5"/>
<dbReference type="GO" id="GO:0004672">
    <property type="term" value="F:protein kinase activity"/>
    <property type="evidence" value="ECO:0000318"/>
    <property type="project" value="GO_Central"/>
</dbReference>
<dbReference type="SMART" id="SM00220">
    <property type="entry name" value="S_TKc"/>
    <property type="match status" value="1"/>
</dbReference>
<evidence type="ECO:0000313" key="3">
    <source>
        <dbReference type="Proteomes" id="UP000017836"/>
    </source>
</evidence>
<sequence length="520" mass="57680">MNGTGTLPCLKNVKTRCIEEEVEGAQLHNVNQESCSSSISLLIRTLPEESRPGWPLLQRAKSSAGGGASAEARQMSVVQWALQLPDRSSPHSSLGSEGKLKLGDHLMFNLREEEISALKSGNFRNGDEDTNITKAAMDLESFHRRNPSGCRRFSYKELKCLSPKLSSENLIGKGGSNQVYKGYLPNGQPCAVKITRFSGETWRDFISEVDIITSLQHKNIISPIGIGVHENKLVFVSDFLPRGSLEENLQGEKGKFVLGWDKRFKVAVGVAEALNYLHSCCLRPVIHRDVKSSNILLSNNFEPLLSDFGLAIWGPTNSPHVTHSDVMGTFGYLAPEYFMYGRVSDKIDVYAFGVVLLELISGRKPISTDSPRGQGSLVIWAKPILESGKLAHLVDLNLTGKYNEKQLHRMALAATLCITRTARLRPQMSLILKLLQGEDEDVMNDFCHAASECKECNGVEDEEDDHHQNLQGFSIQSLLNLALLDVDDDDTTLESRTAKSARKSLDDYLRGRWSRSSSFN</sequence>
<dbReference type="OrthoDB" id="654677at2759"/>
<dbReference type="HOGENOM" id="CLU_000288_21_4_1"/>
<dbReference type="PANTHER" id="PTHR47987:SF11">
    <property type="entry name" value="RECEPTOR-LIKE CYTOSOLIC SERINE_THREONINE-PROTEIN KINASE RBK1 ISOFORM X1"/>
    <property type="match status" value="1"/>
</dbReference>
<organism evidence="2 3">
    <name type="scientific">Amborella trichopoda</name>
    <dbReference type="NCBI Taxonomy" id="13333"/>
    <lineage>
        <taxon>Eukaryota</taxon>
        <taxon>Viridiplantae</taxon>
        <taxon>Streptophyta</taxon>
        <taxon>Embryophyta</taxon>
        <taxon>Tracheophyta</taxon>
        <taxon>Spermatophyta</taxon>
        <taxon>Magnoliopsida</taxon>
        <taxon>Amborellales</taxon>
        <taxon>Amborellaceae</taxon>
        <taxon>Amborella</taxon>
    </lineage>
</organism>
<dbReference type="STRING" id="13333.W1PLC5"/>
<evidence type="ECO:0000313" key="2">
    <source>
        <dbReference type="EMBL" id="ERN08481.1"/>
    </source>
</evidence>
<dbReference type="InterPro" id="IPR008271">
    <property type="entry name" value="Ser/Thr_kinase_AS"/>
</dbReference>